<name>A0A3E1NDD4_9BACT</name>
<evidence type="ECO:0000313" key="2">
    <source>
        <dbReference type="EMBL" id="RFM25851.1"/>
    </source>
</evidence>
<feature type="signal peptide" evidence="1">
    <location>
        <begin position="1"/>
        <end position="25"/>
    </location>
</feature>
<keyword evidence="1" id="KW-0732">Signal</keyword>
<dbReference type="OrthoDB" id="7794186at2"/>
<sequence>MKTLHFAKVFLLTVSCMGIAVFAAAQNCSRYVSIFSDAQLAGADWKYKHCCADSYKNEGNPYYTNLPAYNNKLMYIDPDIPAGTPSYYFPTWNPTMGNDCTGGNVCISTTSPGRVFTGGSFRKANDVRVVYKYDNPYYSQGNAAQQPKGVENGSSVISGTDITSFWFSPYNNGVGNKIIWLVDLWNEDWGRNHSAHEYHFAYSSFTITVERGPSWKTNVPFTNVCANDNTQYNLASYVDNASGVTFTVDNNSTPVTYYQPSAYAPGVQHTITLHKTYANGAYAKNLVVTTLQAAPVVNTGMIIRKNSCGDVNGLVKNGRITIPAGAITTSPAGSNIRWILKKGTNASQPCKIDFLQPSSSDCGVIEQWSQGNVPSTSAIVINNLPADSYSLWIVNAGETSGNCYQAIPETIGLYPDLQIAVDNNPAQTHTISCYNAGDGQIRVSAAGGDLDAADNGSYLFSLTKNGVPVNASIVAQDAGSITWGGLAAGDYVATVDNACQPSKSVPVTLADIVPVSGSASVQDPTCTAPANGSITANATGGAGNFIYTLYNNDNNTQLAQVTAAQPQYVFNGLPAGNYRVVITDALHPACTGYSTVKSLAPVVALTPQLIQQTNASCAGYNDASLSFSATGGTLSYRYTLTGGSYNTTNTTGAFTGLSKGDYQLVLKNSNGTCTDQQTVVYTISEPQPLAVTLQATNVTCNGDGDGVVSSTAGGGSGNYSYTWQAYQGSSWQTDNFNSGTDYSSLAPGRYRLVLGDRNSNAACIVVSEEKIITQPAILNISQVVISEAVCLADGAPVALTVTGGNGGNQFFYNNGAGHTAIAAGEALHQSGDYIFKVVDQKGCAYEQPRSYTVTLPDAALSFSSTATNVSCNGLSDGALIVTPTGGNGGIFTGYQFKISGTGYNKPYAAITGYSQLPAGSYVVTVKDGRGCEVPQTIAITQPQTLQFASVNVNIACYGNATGTITPAVTGGTLPYAISRDGTAVNNNQAITQLPAGDYVFHVKDSHGCTVDKTVTLVNSYAALKETGISVYDIHCRNTHGHVAIQASGGDGNYHYEWSTDNWNTAHNYLLTDSLTAGNYAFRITDGQGCVTPVQESVSITEPGTALAYSETISNYNGVNIACYGGATGWIEVNATGGNGAPYNNNYMYALNSGAYGTTARFEGLTAGNYTVYVKDDRGCIVQKPFTLVQSAALLNLGYTQQHIQCFGEHTGSIAATAAGGTAPYQFNLSGAGWGNNGSFAQLAAGTYQLQLKDANGCTAANDVTLVNSFPKLEIASVQFSDIVCFNDKATIAPAVTGGDGQYHYWYAADGGSYREQTITNQFTSAVYQLQVRDGQGCVADAGRRFEVTAPVQALDFAYVLSDYNGVNISCYGGSNGFATLTPSGGNGADYTGYTYALDNDAYAAANLVEHINTGAHTLHVRDARGCTVAKQVTLTQSSLRLTISVVRIQNVKCGNDQNGRIEVMGQGGSGQLRYSLNGAPAQGSPVFDNLAAGDYVVSVLDVNNCNNDIAVSVKSAYPAIAVNGLQAKDIVCFGDKGQINLSASGGNQQYSFEYALQGGNYQPFPQDARFDAGSYTVRVKDGAGCYSAESNVLTITSPPAALDAATASTDYHGVNISCYGLQDGGIAVSAFGGNGGSYSGYQYALNNGTYQAEAAFAGLGEGNYIVYVKDARGCTIQQQVQLRQPQQPLVLQLLNQTDVVCADSLTGVLQAGPAGGVQPYRFALGSDWQNSNSFSGLHSGVYTIRVQDVNGCVAALQATVKDLYDPVAAAVTNKAVSCYGLSDGALLATVSGGDGTYTYSWQNKPAASSQLLNIPAGTYGLTVTDGHHCSRSYQYEITQPKALGMKVSAQPICEDTYAGIINAVATDGTLPYQFSLDKNTWASTPVFAGLPTGNYSVTVKDANGCVVTNDIAIVKNNIKPDINFLVASRQNARDTLVLKEISSPAPDSVTWAFDPLAIVVGNNPDSPRIRFAQDGQYWAAMTGYFSGCAYTLKKTIFVNPYDANAGPSYIVPVSIIDTAGLYPNPNNGQFRFHVKLNRKQSVIACVISSTGTWMARQSYDRTDLIDDNMSLGTIPSGTYIFRIITENESRDIMFLVGR</sequence>
<evidence type="ECO:0008006" key="4">
    <source>
        <dbReference type="Google" id="ProtNLM"/>
    </source>
</evidence>
<evidence type="ECO:0000313" key="3">
    <source>
        <dbReference type="Proteomes" id="UP000261284"/>
    </source>
</evidence>
<evidence type="ECO:0000256" key="1">
    <source>
        <dbReference type="SAM" id="SignalP"/>
    </source>
</evidence>
<comment type="caution">
    <text evidence="2">The sequence shown here is derived from an EMBL/GenBank/DDBJ whole genome shotgun (WGS) entry which is preliminary data.</text>
</comment>
<dbReference type="Proteomes" id="UP000261284">
    <property type="component" value="Unassembled WGS sequence"/>
</dbReference>
<gene>
    <name evidence="2" type="ORF">DXN05_23105</name>
</gene>
<accession>A0A3E1NDD4</accession>
<feature type="chain" id="PRO_5017592304" description="T9SS C-terminal target domain-containing protein" evidence="1">
    <location>
        <begin position="26"/>
        <end position="2098"/>
    </location>
</feature>
<dbReference type="SUPFAM" id="SSF117074">
    <property type="entry name" value="Hypothetical protein PA1324"/>
    <property type="match status" value="1"/>
</dbReference>
<reference evidence="2 3" key="1">
    <citation type="submission" date="2018-08" db="EMBL/GenBank/DDBJ databases">
        <title>Chitinophagaceae sp. K23C18032701, a novel bacterium isolated from forest soil.</title>
        <authorList>
            <person name="Wang C."/>
        </authorList>
    </citation>
    <scope>NUCLEOTIDE SEQUENCE [LARGE SCALE GENOMIC DNA]</scope>
    <source>
        <strain evidence="2 3">K23C18032701</strain>
    </source>
</reference>
<keyword evidence="3" id="KW-1185">Reference proteome</keyword>
<dbReference type="InterPro" id="IPR025667">
    <property type="entry name" value="SprB_repeat"/>
</dbReference>
<dbReference type="EMBL" id="QTJU01000014">
    <property type="protein sequence ID" value="RFM25851.1"/>
    <property type="molecule type" value="Genomic_DNA"/>
</dbReference>
<organism evidence="2 3">
    <name type="scientific">Deminuibacter soli</name>
    <dbReference type="NCBI Taxonomy" id="2291815"/>
    <lineage>
        <taxon>Bacteria</taxon>
        <taxon>Pseudomonadati</taxon>
        <taxon>Bacteroidota</taxon>
        <taxon>Chitinophagia</taxon>
        <taxon>Chitinophagales</taxon>
        <taxon>Chitinophagaceae</taxon>
        <taxon>Deminuibacter</taxon>
    </lineage>
</organism>
<proteinExistence type="predicted"/>
<dbReference type="RefSeq" id="WP_116849681.1">
    <property type="nucleotide sequence ID" value="NZ_QTJU01000014.1"/>
</dbReference>
<protein>
    <recommendedName>
        <fullName evidence="4">T9SS C-terminal target domain-containing protein</fullName>
    </recommendedName>
</protein>
<dbReference type="Pfam" id="PF13573">
    <property type="entry name" value="SprB"/>
    <property type="match status" value="7"/>
</dbReference>